<protein>
    <recommendedName>
        <fullName evidence="3">CUB domain-containing protein</fullName>
    </recommendedName>
</protein>
<dbReference type="Gene3D" id="2.60.120.290">
    <property type="entry name" value="Spermadhesin, CUB domain"/>
    <property type="match status" value="1"/>
</dbReference>
<reference evidence="4" key="1">
    <citation type="submission" date="2019-05" db="EMBL/GenBank/DDBJ databases">
        <title>Annotation for the trematode Fasciolopsis buski.</title>
        <authorList>
            <person name="Choi Y.-J."/>
        </authorList>
    </citation>
    <scope>NUCLEOTIDE SEQUENCE</scope>
    <source>
        <strain evidence="4">HT</strain>
        <tissue evidence="4">Whole worm</tissue>
    </source>
</reference>
<gene>
    <name evidence="4" type="ORF">FBUS_11084</name>
</gene>
<dbReference type="EMBL" id="LUCM01003596">
    <property type="protein sequence ID" value="KAA0195595.1"/>
    <property type="molecule type" value="Genomic_DNA"/>
</dbReference>
<keyword evidence="1" id="KW-1015">Disulfide bond</keyword>
<sequence length="161" mass="17945">MIIQLVVASNLQNFSLISKAEDLSNERMGNVAECGNGLFHVSGSATNFKFSHNDMIPWGIHCTYLFYGNGGGTLHFNFTSLTLKDKSNCSENYLKFRKNKDSENTTFCGENIQGSYLTDTDSFEMLLKTDGNQTPATVDGFYYQGKCEFVNLPYAVSNSHI</sequence>
<evidence type="ECO:0000313" key="4">
    <source>
        <dbReference type="EMBL" id="KAA0195595.1"/>
    </source>
</evidence>
<feature type="domain" description="CUB" evidence="3">
    <location>
        <begin position="34"/>
        <end position="148"/>
    </location>
</feature>
<name>A0A8E0RYK5_9TREM</name>
<evidence type="ECO:0000256" key="1">
    <source>
        <dbReference type="ARBA" id="ARBA00023157"/>
    </source>
</evidence>
<proteinExistence type="predicted"/>
<accession>A0A8E0RYK5</accession>
<evidence type="ECO:0000313" key="5">
    <source>
        <dbReference type="Proteomes" id="UP000728185"/>
    </source>
</evidence>
<dbReference type="InterPro" id="IPR000859">
    <property type="entry name" value="CUB_dom"/>
</dbReference>
<evidence type="ECO:0000256" key="2">
    <source>
        <dbReference type="PROSITE-ProRule" id="PRU00059"/>
    </source>
</evidence>
<dbReference type="SUPFAM" id="SSF49854">
    <property type="entry name" value="Spermadhesin, CUB domain"/>
    <property type="match status" value="1"/>
</dbReference>
<keyword evidence="5" id="KW-1185">Reference proteome</keyword>
<dbReference type="Proteomes" id="UP000728185">
    <property type="component" value="Unassembled WGS sequence"/>
</dbReference>
<organism evidence="4 5">
    <name type="scientific">Fasciolopsis buskii</name>
    <dbReference type="NCBI Taxonomy" id="27845"/>
    <lineage>
        <taxon>Eukaryota</taxon>
        <taxon>Metazoa</taxon>
        <taxon>Spiralia</taxon>
        <taxon>Lophotrochozoa</taxon>
        <taxon>Platyhelminthes</taxon>
        <taxon>Trematoda</taxon>
        <taxon>Digenea</taxon>
        <taxon>Plagiorchiida</taxon>
        <taxon>Echinostomata</taxon>
        <taxon>Echinostomatoidea</taxon>
        <taxon>Fasciolidae</taxon>
        <taxon>Fasciolopsis</taxon>
    </lineage>
</organism>
<comment type="caution">
    <text evidence="4">The sequence shown here is derived from an EMBL/GenBank/DDBJ whole genome shotgun (WGS) entry which is preliminary data.</text>
</comment>
<evidence type="ECO:0000259" key="3">
    <source>
        <dbReference type="PROSITE" id="PS01180"/>
    </source>
</evidence>
<dbReference type="AlphaFoldDB" id="A0A8E0RYK5"/>
<dbReference type="Pfam" id="PF00431">
    <property type="entry name" value="CUB"/>
    <property type="match status" value="1"/>
</dbReference>
<dbReference type="PROSITE" id="PS01180">
    <property type="entry name" value="CUB"/>
    <property type="match status" value="1"/>
</dbReference>
<dbReference type="InterPro" id="IPR035914">
    <property type="entry name" value="Sperma_CUB_dom_sf"/>
</dbReference>
<comment type="caution">
    <text evidence="2">Lacks conserved residue(s) required for the propagation of feature annotation.</text>
</comment>